<dbReference type="InterPro" id="IPR057670">
    <property type="entry name" value="SH3_retrovirus"/>
</dbReference>
<comment type="caution">
    <text evidence="2">The sequence shown here is derived from an EMBL/GenBank/DDBJ whole genome shotgun (WGS) entry which is preliminary data.</text>
</comment>
<accession>A0A2G2YEI3</accession>
<sequence>MILGCLTYAYVRDVKLELRAKKCIFLEYTIRVKHYKLWFIDKKTPGLIINRDVTFNESATSANQKETTIAKTDHGASDRIKLEIESPLDYSNSLDVEKVKNINQEDNFDAPVQQQQLYSIATSRKNRVINRSKRFANVVNENLLGYANFLKFSLLFAKTIGVLDPSNSKEAIYISRRDR</sequence>
<dbReference type="EMBL" id="AYRZ02000011">
    <property type="protein sequence ID" value="PHT68109.1"/>
    <property type="molecule type" value="Genomic_DNA"/>
</dbReference>
<feature type="domain" description="Retroviral polymerase SH3-like" evidence="1">
    <location>
        <begin position="5"/>
        <end position="65"/>
    </location>
</feature>
<evidence type="ECO:0000313" key="3">
    <source>
        <dbReference type="Proteomes" id="UP000222542"/>
    </source>
</evidence>
<dbReference type="AlphaFoldDB" id="A0A2G2YEI3"/>
<name>A0A2G2YEI3_CAPAN</name>
<organism evidence="2 3">
    <name type="scientific">Capsicum annuum</name>
    <name type="common">Capsicum pepper</name>
    <dbReference type="NCBI Taxonomy" id="4072"/>
    <lineage>
        <taxon>Eukaryota</taxon>
        <taxon>Viridiplantae</taxon>
        <taxon>Streptophyta</taxon>
        <taxon>Embryophyta</taxon>
        <taxon>Tracheophyta</taxon>
        <taxon>Spermatophyta</taxon>
        <taxon>Magnoliopsida</taxon>
        <taxon>eudicotyledons</taxon>
        <taxon>Gunneridae</taxon>
        <taxon>Pentapetalae</taxon>
        <taxon>asterids</taxon>
        <taxon>lamiids</taxon>
        <taxon>Solanales</taxon>
        <taxon>Solanaceae</taxon>
        <taxon>Solanoideae</taxon>
        <taxon>Capsiceae</taxon>
        <taxon>Capsicum</taxon>
    </lineage>
</organism>
<dbReference type="Proteomes" id="UP000222542">
    <property type="component" value="Unassembled WGS sequence"/>
</dbReference>
<proteinExistence type="predicted"/>
<dbReference type="Gramene" id="PHT68109">
    <property type="protein sequence ID" value="PHT68109"/>
    <property type="gene ID" value="T459_27596"/>
</dbReference>
<dbReference type="Pfam" id="PF25597">
    <property type="entry name" value="SH3_retrovirus"/>
    <property type="match status" value="1"/>
</dbReference>
<dbReference type="OMA" id="CIFLEYT"/>
<reference evidence="2 3" key="1">
    <citation type="journal article" date="2014" name="Nat. Genet.">
        <title>Genome sequence of the hot pepper provides insights into the evolution of pungency in Capsicum species.</title>
        <authorList>
            <person name="Kim S."/>
            <person name="Park M."/>
            <person name="Yeom S.I."/>
            <person name="Kim Y.M."/>
            <person name="Lee J.M."/>
            <person name="Lee H.A."/>
            <person name="Seo E."/>
            <person name="Choi J."/>
            <person name="Cheong K."/>
            <person name="Kim K.T."/>
            <person name="Jung K."/>
            <person name="Lee G.W."/>
            <person name="Oh S.K."/>
            <person name="Bae C."/>
            <person name="Kim S.B."/>
            <person name="Lee H.Y."/>
            <person name="Kim S.Y."/>
            <person name="Kim M.S."/>
            <person name="Kang B.C."/>
            <person name="Jo Y.D."/>
            <person name="Yang H.B."/>
            <person name="Jeong H.J."/>
            <person name="Kang W.H."/>
            <person name="Kwon J.K."/>
            <person name="Shin C."/>
            <person name="Lim J.Y."/>
            <person name="Park J.H."/>
            <person name="Huh J.H."/>
            <person name="Kim J.S."/>
            <person name="Kim B.D."/>
            <person name="Cohen O."/>
            <person name="Paran I."/>
            <person name="Suh M.C."/>
            <person name="Lee S.B."/>
            <person name="Kim Y.K."/>
            <person name="Shin Y."/>
            <person name="Noh S.J."/>
            <person name="Park J."/>
            <person name="Seo Y.S."/>
            <person name="Kwon S.Y."/>
            <person name="Kim H.A."/>
            <person name="Park J.M."/>
            <person name="Kim H.J."/>
            <person name="Choi S.B."/>
            <person name="Bosland P.W."/>
            <person name="Reeves G."/>
            <person name="Jo S.H."/>
            <person name="Lee B.W."/>
            <person name="Cho H.T."/>
            <person name="Choi H.S."/>
            <person name="Lee M.S."/>
            <person name="Yu Y."/>
            <person name="Do Choi Y."/>
            <person name="Park B.S."/>
            <person name="van Deynze A."/>
            <person name="Ashrafi H."/>
            <person name="Hill T."/>
            <person name="Kim W.T."/>
            <person name="Pai H.S."/>
            <person name="Ahn H.K."/>
            <person name="Yeam I."/>
            <person name="Giovannoni J.J."/>
            <person name="Rose J.K."/>
            <person name="Sorensen I."/>
            <person name="Lee S.J."/>
            <person name="Kim R.W."/>
            <person name="Choi I.Y."/>
            <person name="Choi B.S."/>
            <person name="Lim J.S."/>
            <person name="Lee Y.H."/>
            <person name="Choi D."/>
        </authorList>
    </citation>
    <scope>NUCLEOTIDE SEQUENCE [LARGE SCALE GENOMIC DNA]</scope>
    <source>
        <strain evidence="3">cv. CM334</strain>
    </source>
</reference>
<keyword evidence="3" id="KW-1185">Reference proteome</keyword>
<protein>
    <recommendedName>
        <fullName evidence="1">Retroviral polymerase SH3-like domain-containing protein</fullName>
    </recommendedName>
</protein>
<gene>
    <name evidence="2" type="ORF">T459_27596</name>
</gene>
<evidence type="ECO:0000259" key="1">
    <source>
        <dbReference type="Pfam" id="PF25597"/>
    </source>
</evidence>
<reference evidence="2 3" key="2">
    <citation type="journal article" date="2017" name="Genome Biol.">
        <title>New reference genome sequences of hot pepper reveal the massive evolution of plant disease-resistance genes by retroduplication.</title>
        <authorList>
            <person name="Kim S."/>
            <person name="Park J."/>
            <person name="Yeom S.I."/>
            <person name="Kim Y.M."/>
            <person name="Seo E."/>
            <person name="Kim K.T."/>
            <person name="Kim M.S."/>
            <person name="Lee J.M."/>
            <person name="Cheong K."/>
            <person name="Shin H.S."/>
            <person name="Kim S.B."/>
            <person name="Han K."/>
            <person name="Lee J."/>
            <person name="Park M."/>
            <person name="Lee H.A."/>
            <person name="Lee H.Y."/>
            <person name="Lee Y."/>
            <person name="Oh S."/>
            <person name="Lee J.H."/>
            <person name="Choi E."/>
            <person name="Choi E."/>
            <person name="Lee S.E."/>
            <person name="Jeon J."/>
            <person name="Kim H."/>
            <person name="Choi G."/>
            <person name="Song H."/>
            <person name="Lee J."/>
            <person name="Lee S.C."/>
            <person name="Kwon J.K."/>
            <person name="Lee H.Y."/>
            <person name="Koo N."/>
            <person name="Hong Y."/>
            <person name="Kim R.W."/>
            <person name="Kang W.H."/>
            <person name="Huh J.H."/>
            <person name="Kang B.C."/>
            <person name="Yang T.J."/>
            <person name="Lee Y.H."/>
            <person name="Bennetzen J.L."/>
            <person name="Choi D."/>
        </authorList>
    </citation>
    <scope>NUCLEOTIDE SEQUENCE [LARGE SCALE GENOMIC DNA]</scope>
    <source>
        <strain evidence="3">cv. CM334</strain>
    </source>
</reference>
<evidence type="ECO:0000313" key="2">
    <source>
        <dbReference type="EMBL" id="PHT68109.1"/>
    </source>
</evidence>